<dbReference type="InterPro" id="IPR004089">
    <property type="entry name" value="MCPsignal_dom"/>
</dbReference>
<dbReference type="PROSITE" id="PS50111">
    <property type="entry name" value="CHEMOTAXIS_TRANSDUC_2"/>
    <property type="match status" value="1"/>
</dbReference>
<dbReference type="Gene3D" id="1.10.287.950">
    <property type="entry name" value="Methyl-accepting chemotaxis protein"/>
    <property type="match status" value="1"/>
</dbReference>
<dbReference type="SMART" id="SM00283">
    <property type="entry name" value="MA"/>
    <property type="match status" value="1"/>
</dbReference>
<keyword evidence="6 12" id="KW-1133">Transmembrane helix</keyword>
<evidence type="ECO:0000256" key="5">
    <source>
        <dbReference type="ARBA" id="ARBA00022692"/>
    </source>
</evidence>
<feature type="domain" description="HAMP" evidence="14">
    <location>
        <begin position="183"/>
        <end position="237"/>
    </location>
</feature>
<evidence type="ECO:0000256" key="10">
    <source>
        <dbReference type="PROSITE-ProRule" id="PRU00284"/>
    </source>
</evidence>
<evidence type="ECO:0000313" key="16">
    <source>
        <dbReference type="EMBL" id="OAN01017.1"/>
    </source>
</evidence>
<dbReference type="Pfam" id="PF00015">
    <property type="entry name" value="MCPsignal"/>
    <property type="match status" value="1"/>
</dbReference>
<dbReference type="InterPro" id="IPR003660">
    <property type="entry name" value="HAMP_dom"/>
</dbReference>
<evidence type="ECO:0000256" key="4">
    <source>
        <dbReference type="ARBA" id="ARBA00022500"/>
    </source>
</evidence>
<dbReference type="RefSeq" id="WP_084656708.1">
    <property type="nucleotide sequence ID" value="NZ_JAPFIM010000026.1"/>
</dbReference>
<comment type="caution">
    <text evidence="16">The sequence shown here is derived from an EMBL/GenBank/DDBJ whole genome shotgun (WGS) entry which is preliminary data.</text>
</comment>
<dbReference type="PANTHER" id="PTHR32089">
    <property type="entry name" value="METHYL-ACCEPTING CHEMOTAXIS PROTEIN MCPB"/>
    <property type="match status" value="1"/>
</dbReference>
<dbReference type="EMBL" id="JAPFIT010000018">
    <property type="protein sequence ID" value="MDC5741256.1"/>
    <property type="molecule type" value="Genomic_DNA"/>
</dbReference>
<gene>
    <name evidence="16" type="ORF">AZ468_07795</name>
    <name evidence="15" type="ORF">OPW20_14380</name>
</gene>
<evidence type="ECO:0000256" key="12">
    <source>
        <dbReference type="SAM" id="Phobius"/>
    </source>
</evidence>
<comment type="similarity">
    <text evidence="9">Belongs to the methyl-accepting chemotaxis (MCP) protein family.</text>
</comment>
<feature type="transmembrane region" description="Helical" evidence="12">
    <location>
        <begin position="7"/>
        <end position="29"/>
    </location>
</feature>
<evidence type="ECO:0000256" key="8">
    <source>
        <dbReference type="ARBA" id="ARBA00023224"/>
    </source>
</evidence>
<dbReference type="GO" id="GO:0006935">
    <property type="term" value="P:chemotaxis"/>
    <property type="evidence" value="ECO:0007669"/>
    <property type="project" value="UniProtKB-KW"/>
</dbReference>
<protein>
    <submittedName>
        <fullName evidence="15">Methyl-accepting chemotaxis protein</fullName>
    </submittedName>
</protein>
<comment type="subcellular location">
    <subcellularLocation>
        <location evidence="1">Cell membrane</location>
        <topology evidence="1">Multi-pass membrane protein</topology>
    </subcellularLocation>
</comment>
<dbReference type="Pfam" id="PF00672">
    <property type="entry name" value="HAMP"/>
    <property type="match status" value="1"/>
</dbReference>
<keyword evidence="8 10" id="KW-0807">Transducer</keyword>
<evidence type="ECO:0000313" key="17">
    <source>
        <dbReference type="Proteomes" id="UP000094761"/>
    </source>
</evidence>
<evidence type="ECO:0000256" key="11">
    <source>
        <dbReference type="SAM" id="Coils"/>
    </source>
</evidence>
<accession>A0A178JHV9</accession>
<feature type="domain" description="Methyl-accepting transducer" evidence="13">
    <location>
        <begin position="242"/>
        <end position="478"/>
    </location>
</feature>
<keyword evidence="3" id="KW-0488">Methylation</keyword>
<dbReference type="AlphaFoldDB" id="A0A178JHV9"/>
<keyword evidence="7 12" id="KW-0472">Membrane</keyword>
<organism evidence="16 17">
    <name type="scientific">Vibrio europaeus</name>
    <dbReference type="NCBI Taxonomy" id="300876"/>
    <lineage>
        <taxon>Bacteria</taxon>
        <taxon>Pseudomonadati</taxon>
        <taxon>Pseudomonadota</taxon>
        <taxon>Gammaproteobacteria</taxon>
        <taxon>Vibrionales</taxon>
        <taxon>Vibrionaceae</taxon>
        <taxon>Vibrio</taxon>
        <taxon>Vibrio oreintalis group</taxon>
    </lineage>
</organism>
<evidence type="ECO:0000256" key="7">
    <source>
        <dbReference type="ARBA" id="ARBA00023136"/>
    </source>
</evidence>
<evidence type="ECO:0000256" key="6">
    <source>
        <dbReference type="ARBA" id="ARBA00022989"/>
    </source>
</evidence>
<dbReference type="PRINTS" id="PR00260">
    <property type="entry name" value="CHEMTRNSDUCR"/>
</dbReference>
<dbReference type="GeneID" id="78075588"/>
<dbReference type="Proteomes" id="UP000094761">
    <property type="component" value="Unassembled WGS sequence"/>
</dbReference>
<keyword evidence="18" id="KW-1185">Reference proteome</keyword>
<evidence type="ECO:0000256" key="9">
    <source>
        <dbReference type="ARBA" id="ARBA00029447"/>
    </source>
</evidence>
<dbReference type="GO" id="GO:0005886">
    <property type="term" value="C:plasma membrane"/>
    <property type="evidence" value="ECO:0007669"/>
    <property type="project" value="UniProtKB-SubCell"/>
</dbReference>
<dbReference type="EMBL" id="LUAX01000001">
    <property type="protein sequence ID" value="OAN01017.1"/>
    <property type="molecule type" value="Genomic_DNA"/>
</dbReference>
<keyword evidence="4" id="KW-0145">Chemotaxis</keyword>
<keyword evidence="5 12" id="KW-0812">Transmembrane</keyword>
<evidence type="ECO:0000313" key="15">
    <source>
        <dbReference type="EMBL" id="MDC5741256.1"/>
    </source>
</evidence>
<sequence length="516" mass="55958">MRVTISRLVVISASILTIIAMTAISLLSWNSSIDAIYKLNKSSYMQSSHALGEQLATPVRFKKIANIEERIDVAFQAKNGSLNSVAIYLPDLSLLYASTEAAKSSKLANPIESKLVLADTNDNYQIGIPLLSGKKQTLVGYLVTDWNFAQAQGLGSELSKQSVIVGSVSVVACTALLMALLNTMLGRPLHQLNLLCDELSSGECDLTKRLNFKRNNELGQLARSMNRFIEKMEKTLRPIHQGADSVTLISKDLDNHLASIRSKINLQRDEIKSTVEFSEQTQHSVSLVKDNTFVTSESLNRAVESAKGGQQRLLSALNDNKMMAEKSAHLSEAANEVNSQVIKVTEILGIIRNIAEQTNLLALNAAIEAARAGEEGRGFAVVADEVRGLAEKTSDSTNQVENILSELGNVTNSLIQITEEGSSASEASLNSIEDAVEDIEKALKDVSQADQMCSTIAGSSESQIDAMSELVARLNKVDQQIDSLVEDSHNIETSSAELFSQASNTSQHLSSYNLAR</sequence>
<dbReference type="PROSITE" id="PS50885">
    <property type="entry name" value="HAMP"/>
    <property type="match status" value="1"/>
</dbReference>
<dbReference type="CDD" id="cd06225">
    <property type="entry name" value="HAMP"/>
    <property type="match status" value="1"/>
</dbReference>
<proteinExistence type="inferred from homology"/>
<keyword evidence="2" id="KW-1003">Cell membrane</keyword>
<dbReference type="SUPFAM" id="SSF58104">
    <property type="entry name" value="Methyl-accepting chemotaxis protein (MCP) signaling domain"/>
    <property type="match status" value="1"/>
</dbReference>
<dbReference type="SMART" id="SM00304">
    <property type="entry name" value="HAMP"/>
    <property type="match status" value="1"/>
</dbReference>
<dbReference type="InterPro" id="IPR004090">
    <property type="entry name" value="Chemotax_Me-accpt_rcpt"/>
</dbReference>
<dbReference type="GO" id="GO:0007165">
    <property type="term" value="P:signal transduction"/>
    <property type="evidence" value="ECO:0007669"/>
    <property type="project" value="UniProtKB-KW"/>
</dbReference>
<name>A0A178JHV9_9VIBR</name>
<reference evidence="15" key="2">
    <citation type="submission" date="2022-11" db="EMBL/GenBank/DDBJ databases">
        <title>Role of the vibriolysin VemA secreted by the emergent pathogen Vibrio europaeus in the colonization of Manila clam mucus.</title>
        <authorList>
            <person name="Martinez C."/>
            <person name="Rodriguez S."/>
            <person name="Vences A."/>
            <person name="Barja J.L."/>
            <person name="Toranzo A.E."/>
            <person name="Dubert J."/>
        </authorList>
    </citation>
    <scope>NUCLEOTIDE SEQUENCE</scope>
    <source>
        <strain evidence="15">3454</strain>
    </source>
</reference>
<reference evidence="16 17" key="1">
    <citation type="submission" date="2016-03" db="EMBL/GenBank/DDBJ databases">
        <title>Draft genome sequence of the Vibrio tubiashii subs. europaeus.</title>
        <authorList>
            <person name="Spinard E."/>
            <person name="Dubert J."/>
            <person name="Nelson D.R."/>
            <person name="Barja J.L."/>
        </authorList>
    </citation>
    <scope>NUCLEOTIDE SEQUENCE [LARGE SCALE GENOMIC DNA]</scope>
    <source>
        <strain evidence="17">PP-638</strain>
        <strain evidence="16">PP2-638</strain>
    </source>
</reference>
<keyword evidence="11" id="KW-0175">Coiled coil</keyword>
<evidence type="ECO:0000259" key="13">
    <source>
        <dbReference type="PROSITE" id="PS50111"/>
    </source>
</evidence>
<dbReference type="Proteomes" id="UP001150001">
    <property type="component" value="Unassembled WGS sequence"/>
</dbReference>
<evidence type="ECO:0000256" key="3">
    <source>
        <dbReference type="ARBA" id="ARBA00022481"/>
    </source>
</evidence>
<evidence type="ECO:0000313" key="18">
    <source>
        <dbReference type="Proteomes" id="UP001150001"/>
    </source>
</evidence>
<evidence type="ECO:0000256" key="1">
    <source>
        <dbReference type="ARBA" id="ARBA00004651"/>
    </source>
</evidence>
<evidence type="ECO:0000259" key="14">
    <source>
        <dbReference type="PROSITE" id="PS50885"/>
    </source>
</evidence>
<dbReference type="PANTHER" id="PTHR32089:SF39">
    <property type="entry name" value="METHYL-ACCEPTING CHEMOTAXIS PROTEIN HLYB"/>
    <property type="match status" value="1"/>
</dbReference>
<feature type="coiled-coil region" evidence="11">
    <location>
        <begin position="429"/>
        <end position="487"/>
    </location>
</feature>
<dbReference type="OrthoDB" id="5839679at2"/>
<evidence type="ECO:0000256" key="2">
    <source>
        <dbReference type="ARBA" id="ARBA00022475"/>
    </source>
</evidence>
<dbReference type="GO" id="GO:0004888">
    <property type="term" value="F:transmembrane signaling receptor activity"/>
    <property type="evidence" value="ECO:0007669"/>
    <property type="project" value="InterPro"/>
</dbReference>